<organism evidence="2 3">
    <name type="scientific">Turnera subulata</name>
    <dbReference type="NCBI Taxonomy" id="218843"/>
    <lineage>
        <taxon>Eukaryota</taxon>
        <taxon>Viridiplantae</taxon>
        <taxon>Streptophyta</taxon>
        <taxon>Embryophyta</taxon>
        <taxon>Tracheophyta</taxon>
        <taxon>Spermatophyta</taxon>
        <taxon>Magnoliopsida</taxon>
        <taxon>eudicotyledons</taxon>
        <taxon>Gunneridae</taxon>
        <taxon>Pentapetalae</taxon>
        <taxon>rosids</taxon>
        <taxon>fabids</taxon>
        <taxon>Malpighiales</taxon>
        <taxon>Passifloraceae</taxon>
        <taxon>Turnera</taxon>
    </lineage>
</organism>
<feature type="compositionally biased region" description="Acidic residues" evidence="1">
    <location>
        <begin position="132"/>
        <end position="150"/>
    </location>
</feature>
<evidence type="ECO:0000313" key="3">
    <source>
        <dbReference type="Proteomes" id="UP001141552"/>
    </source>
</evidence>
<keyword evidence="3" id="KW-1185">Reference proteome</keyword>
<dbReference type="AlphaFoldDB" id="A0A9Q0JS82"/>
<comment type="caution">
    <text evidence="2">The sequence shown here is derived from an EMBL/GenBank/DDBJ whole genome shotgun (WGS) entry which is preliminary data.</text>
</comment>
<gene>
    <name evidence="2" type="ORF">Tsubulata_027888</name>
</gene>
<proteinExistence type="predicted"/>
<dbReference type="Proteomes" id="UP001141552">
    <property type="component" value="Unassembled WGS sequence"/>
</dbReference>
<feature type="region of interest" description="Disordered" evidence="1">
    <location>
        <begin position="128"/>
        <end position="150"/>
    </location>
</feature>
<reference evidence="2" key="1">
    <citation type="submission" date="2022-02" db="EMBL/GenBank/DDBJ databases">
        <authorList>
            <person name="Henning P.M."/>
            <person name="McCubbin A.G."/>
            <person name="Shore J.S."/>
        </authorList>
    </citation>
    <scope>NUCLEOTIDE SEQUENCE</scope>
    <source>
        <strain evidence="2">F60SS</strain>
        <tissue evidence="2">Leaves</tissue>
    </source>
</reference>
<accession>A0A9Q0JS82</accession>
<evidence type="ECO:0000256" key="1">
    <source>
        <dbReference type="SAM" id="MobiDB-lite"/>
    </source>
</evidence>
<name>A0A9Q0JS82_9ROSI</name>
<dbReference type="EMBL" id="JAKUCV010000202">
    <property type="protein sequence ID" value="KAJ4850845.1"/>
    <property type="molecule type" value="Genomic_DNA"/>
</dbReference>
<evidence type="ECO:0000313" key="2">
    <source>
        <dbReference type="EMBL" id="KAJ4850845.1"/>
    </source>
</evidence>
<reference evidence="2" key="2">
    <citation type="journal article" date="2023" name="Plants (Basel)">
        <title>Annotation of the Turnera subulata (Passifloraceae) Draft Genome Reveals the S-Locus Evolved after the Divergence of Turneroideae from Passifloroideae in a Stepwise Manner.</title>
        <authorList>
            <person name="Henning P.M."/>
            <person name="Roalson E.H."/>
            <person name="Mir W."/>
            <person name="McCubbin A.G."/>
            <person name="Shore J.S."/>
        </authorList>
    </citation>
    <scope>NUCLEOTIDE SEQUENCE</scope>
    <source>
        <strain evidence="2">F60SS</strain>
    </source>
</reference>
<protein>
    <submittedName>
        <fullName evidence="2">Uncharacterized protein</fullName>
    </submittedName>
</protein>
<sequence>MGVDKVHLKFHVGGRLLVGGQHDGGETSADMRFVETLDFNCQLDLFANYGYPNVGTIWYKKTDGSLEVVDLTSSKFSPFLSLYLEVKEVQLFVEYLDRVHPLLLQKLKDACVELGINECDNVGDMDGHVADDDAEHEDDVADGDDIERGDDAADQDAAEVQVTAGKNIIVDDELDGECEMDDEGVKMNYYVWKFLIYLTMMKENYKKQGRE</sequence>